<dbReference type="Proteomes" id="UP000076715">
    <property type="component" value="Unassembled WGS sequence"/>
</dbReference>
<gene>
    <name evidence="2" type="ORF">AWE51_10450</name>
</gene>
<dbReference type="InterPro" id="IPR000182">
    <property type="entry name" value="GNAT_dom"/>
</dbReference>
<dbReference type="SUPFAM" id="SSF55729">
    <property type="entry name" value="Acyl-CoA N-acyltransferases (Nat)"/>
    <property type="match status" value="1"/>
</dbReference>
<dbReference type="PANTHER" id="PTHR43233:SF1">
    <property type="entry name" value="FAMILY N-ACETYLTRANSFERASE, PUTATIVE (AFU_ORTHOLOGUE AFUA_6G03350)-RELATED"/>
    <property type="match status" value="1"/>
</dbReference>
<dbReference type="EMBL" id="LQRT01000035">
    <property type="protein sequence ID" value="KZS38980.1"/>
    <property type="molecule type" value="Genomic_DNA"/>
</dbReference>
<dbReference type="Pfam" id="PF13508">
    <property type="entry name" value="Acetyltransf_7"/>
    <property type="match status" value="1"/>
</dbReference>
<dbReference type="RefSeq" id="WP_066316512.1">
    <property type="nucleotide sequence ID" value="NZ_LQRT01000035.1"/>
</dbReference>
<keyword evidence="2" id="KW-0808">Transferase</keyword>
<dbReference type="OrthoDB" id="3216107at2"/>
<proteinExistence type="predicted"/>
<accession>A0A162Y850</accession>
<evidence type="ECO:0000313" key="3">
    <source>
        <dbReference type="Proteomes" id="UP000076715"/>
    </source>
</evidence>
<dbReference type="PANTHER" id="PTHR43233">
    <property type="entry name" value="FAMILY N-ACETYLTRANSFERASE, PUTATIVE (AFU_ORTHOLOGUE AFUA_6G03350)-RELATED"/>
    <property type="match status" value="1"/>
</dbReference>
<name>A0A162Y850_9FLAO</name>
<sequence>MKIREAHRNDYTISTDKDKLDILSIHKFLTNETDWANGIPINTLKTSIENSLNFGLYYEKKQIGFARIISDYSTIAYLGDVYVLKEYRGKGLSKWLINEIMKHPNLQGLRRWILLTDTAEWLYKKFGFTEIPNPEFYMEKHNPNVYNGIDKTNADNGYN</sequence>
<protein>
    <submittedName>
        <fullName evidence="2">GNAT family acetyltransferase</fullName>
    </submittedName>
</protein>
<evidence type="ECO:0000259" key="1">
    <source>
        <dbReference type="PROSITE" id="PS51186"/>
    </source>
</evidence>
<organism evidence="2 3">
    <name type="scientific">Aquimarina aggregata</name>
    <dbReference type="NCBI Taxonomy" id="1642818"/>
    <lineage>
        <taxon>Bacteria</taxon>
        <taxon>Pseudomonadati</taxon>
        <taxon>Bacteroidota</taxon>
        <taxon>Flavobacteriia</taxon>
        <taxon>Flavobacteriales</taxon>
        <taxon>Flavobacteriaceae</taxon>
        <taxon>Aquimarina</taxon>
    </lineage>
</organism>
<evidence type="ECO:0000313" key="2">
    <source>
        <dbReference type="EMBL" id="KZS38980.1"/>
    </source>
</evidence>
<keyword evidence="3" id="KW-1185">Reference proteome</keyword>
<dbReference type="PROSITE" id="PS51186">
    <property type="entry name" value="GNAT"/>
    <property type="match status" value="1"/>
</dbReference>
<dbReference type="Gene3D" id="3.40.630.30">
    <property type="match status" value="1"/>
</dbReference>
<feature type="domain" description="N-acetyltransferase" evidence="1">
    <location>
        <begin position="1"/>
        <end position="143"/>
    </location>
</feature>
<reference evidence="2 3" key="1">
    <citation type="submission" date="2016-01" db="EMBL/GenBank/DDBJ databases">
        <title>The draft genome sequence of Aquimarina sp. RZW4-3-2.</title>
        <authorList>
            <person name="Wang Y."/>
        </authorList>
    </citation>
    <scope>NUCLEOTIDE SEQUENCE [LARGE SCALE GENOMIC DNA]</scope>
    <source>
        <strain evidence="2 3">RZW4-3-2</strain>
    </source>
</reference>
<dbReference type="STRING" id="1642818.AWE51_10450"/>
<dbReference type="InterPro" id="IPR016181">
    <property type="entry name" value="Acyl_CoA_acyltransferase"/>
</dbReference>
<dbReference type="GO" id="GO:0016747">
    <property type="term" value="F:acyltransferase activity, transferring groups other than amino-acyl groups"/>
    <property type="evidence" value="ECO:0007669"/>
    <property type="project" value="InterPro"/>
</dbReference>
<dbReference type="AlphaFoldDB" id="A0A162Y850"/>
<comment type="caution">
    <text evidence="2">The sequence shown here is derived from an EMBL/GenBank/DDBJ whole genome shotgun (WGS) entry which is preliminary data.</text>
</comment>
<dbReference type="CDD" id="cd04301">
    <property type="entry name" value="NAT_SF"/>
    <property type="match status" value="1"/>
</dbReference>
<dbReference type="InterPro" id="IPR053144">
    <property type="entry name" value="Acetyltransferase_Butenolide"/>
</dbReference>